<keyword evidence="2" id="KW-1185">Reference proteome</keyword>
<reference evidence="1" key="1">
    <citation type="submission" date="2022-10" db="EMBL/GenBank/DDBJ databases">
        <title>Chryseobacterium babae sp. nov. isolated from the gut of the beetle Oryctes rhinoceros, and Chryseobacterium kimseyorum sp. nov., isolated from a stick insect rearing cage.</title>
        <authorList>
            <person name="Shelomi M."/>
            <person name="Han C.-J."/>
            <person name="Chen W.-M."/>
            <person name="Chen H.-K."/>
            <person name="Liaw S.-J."/>
            <person name="Muhle E."/>
            <person name="Clermont D."/>
        </authorList>
    </citation>
    <scope>NUCLEOTIDE SEQUENCE</scope>
    <source>
        <strain evidence="1">WLa1L2M3</strain>
    </source>
</reference>
<comment type="caution">
    <text evidence="1">The sequence shown here is derived from an EMBL/GenBank/DDBJ whole genome shotgun (WGS) entry which is preliminary data.</text>
</comment>
<name>A0ABT3HLE4_9FLAO</name>
<dbReference type="NCBIfam" id="NF047539">
    <property type="entry name" value="XAC2610_fam"/>
    <property type="match status" value="1"/>
</dbReference>
<proteinExistence type="predicted"/>
<gene>
    <name evidence="1" type="ORF">OH806_04505</name>
</gene>
<dbReference type="PROSITE" id="PS51257">
    <property type="entry name" value="PROKAR_LIPOPROTEIN"/>
    <property type="match status" value="1"/>
</dbReference>
<evidence type="ECO:0000313" key="2">
    <source>
        <dbReference type="Proteomes" id="UP001163719"/>
    </source>
</evidence>
<dbReference type="EMBL" id="JAPDHV010000002">
    <property type="protein sequence ID" value="MCW3160525.1"/>
    <property type="molecule type" value="Genomic_DNA"/>
</dbReference>
<dbReference type="InterPro" id="IPR058087">
    <property type="entry name" value="XAC2610_dom"/>
</dbReference>
<organism evidence="1 2">
    <name type="scientific">Chryseobacterium oryctis</name>
    <dbReference type="NCBI Taxonomy" id="2952618"/>
    <lineage>
        <taxon>Bacteria</taxon>
        <taxon>Pseudomonadati</taxon>
        <taxon>Bacteroidota</taxon>
        <taxon>Flavobacteriia</taxon>
        <taxon>Flavobacteriales</taxon>
        <taxon>Weeksellaceae</taxon>
        <taxon>Chryseobacterium group</taxon>
        <taxon>Chryseobacterium</taxon>
    </lineage>
</organism>
<evidence type="ECO:0000313" key="1">
    <source>
        <dbReference type="EMBL" id="MCW3160525.1"/>
    </source>
</evidence>
<evidence type="ECO:0008006" key="3">
    <source>
        <dbReference type="Google" id="ProtNLM"/>
    </source>
</evidence>
<sequence>MKKIVLCLIILAFTSCNKKKMMLEQNPQVKESNEHLSKKDTISGNEYIFYFKKEKSVDSKNTYCNLDSIIVLKNDKKYVLNLLNKKISIGDGLVTDGVYDLNDYNFDGINDIMLYPHIKNPSVYNKNYVADFFIFNKETQKYENKAELDTISNLDVCKKNKYLISDDGVSLRKYIWKENSLKLIETIKQTELETGNLKFHCE</sequence>
<dbReference type="Proteomes" id="UP001163719">
    <property type="component" value="Unassembled WGS sequence"/>
</dbReference>
<protein>
    <recommendedName>
        <fullName evidence="3">Lipoprotein</fullName>
    </recommendedName>
</protein>
<accession>A0ABT3HLE4</accession>
<dbReference type="RefSeq" id="WP_264742479.1">
    <property type="nucleotide sequence ID" value="NZ_JAPDHV010000002.1"/>
</dbReference>